<dbReference type="EMBL" id="FN555004">
    <property type="protein sequence ID" value="CBG39333.1"/>
    <property type="molecule type" value="Genomic_DNA"/>
</dbReference>
<dbReference type="STRING" id="679897.HMU00690"/>
<dbReference type="Proteomes" id="UP000001522">
    <property type="component" value="Chromosome"/>
</dbReference>
<protein>
    <submittedName>
        <fullName evidence="2">Putative outer membrane protein</fullName>
    </submittedName>
</protein>
<evidence type="ECO:0000256" key="1">
    <source>
        <dbReference type="SAM" id="SignalP"/>
    </source>
</evidence>
<reference evidence="2 3" key="1">
    <citation type="journal article" date="2010" name="BMC Genomics">
        <title>Comparative genomics and proteomics of Helicobacter mustelae, an ulcerogenic and carcinogenic gastric pathogen.</title>
        <authorList>
            <person name="O'Toole P.W."/>
            <person name="Snelling W.J."/>
            <person name="Canchaya C."/>
            <person name="Forde B.M."/>
            <person name="Hardie K.R."/>
            <person name="Josenhans C."/>
            <person name="Graham R.L.J."/>
            <person name="McMullan G."/>
            <person name="Parkhill J."/>
            <person name="Belda E."/>
            <person name="Bentley S.D."/>
        </authorList>
    </citation>
    <scope>NUCLEOTIDE SEQUENCE [LARGE SCALE GENOMIC DNA]</scope>
    <source>
        <strain evidence="3">ATCC 43772 / LMG 18044 / NCTC 12198 / 12198</strain>
    </source>
</reference>
<gene>
    <name evidence="2" type="ordered locus">HMU00690</name>
</gene>
<evidence type="ECO:0000313" key="3">
    <source>
        <dbReference type="Proteomes" id="UP000001522"/>
    </source>
</evidence>
<dbReference type="KEGG" id="hms:HMU00690"/>
<keyword evidence="3" id="KW-1185">Reference proteome</keyword>
<name>D3UFR2_HELM1</name>
<dbReference type="AlphaFoldDB" id="D3UFR2"/>
<proteinExistence type="predicted"/>
<feature type="chain" id="PRO_5003051508" evidence="1">
    <location>
        <begin position="21"/>
        <end position="208"/>
    </location>
</feature>
<dbReference type="RefSeq" id="WP_013022431.1">
    <property type="nucleotide sequence ID" value="NC_013949.1"/>
</dbReference>
<feature type="signal peptide" evidence="1">
    <location>
        <begin position="1"/>
        <end position="20"/>
    </location>
</feature>
<keyword evidence="1" id="KW-0732">Signal</keyword>
<sequence length="208" mass="22361">MNKITKKLILPLVFASSAEAIPSGIFVGGDIGVNIGLDTGIAKARIEGIPGYKATSFFSPTFGARVGYILAINNYNAFKFTLSYNSAFYDSKASMKIGAGIDYLLSFSDKPDAAGLFLGGGYDFGIHDFAKGSKSYPNSKSNAPFAQIGIFKSLGSEGRWMLQFGAKYNFGSPYHYKSVTSPAAGTIVTREYKGSGLLNLFFNVNYTF</sequence>
<evidence type="ECO:0000313" key="2">
    <source>
        <dbReference type="EMBL" id="CBG39333.1"/>
    </source>
</evidence>
<accession>D3UFR2</accession>
<dbReference type="HOGENOM" id="CLU_1319459_0_0_7"/>
<organism evidence="2 3">
    <name type="scientific">Helicobacter mustelae (strain ATCC 43772 / CCUG 25715 / CIP 103759 / LMG 18044 / NCTC 12198 / R85-136P)</name>
    <name type="common">Campylobacter mustelae</name>
    <dbReference type="NCBI Taxonomy" id="679897"/>
    <lineage>
        <taxon>Bacteria</taxon>
        <taxon>Pseudomonadati</taxon>
        <taxon>Campylobacterota</taxon>
        <taxon>Epsilonproteobacteria</taxon>
        <taxon>Campylobacterales</taxon>
        <taxon>Helicobacteraceae</taxon>
        <taxon>Helicobacter</taxon>
    </lineage>
</organism>